<protein>
    <recommendedName>
        <fullName evidence="3">Muconolactone isomerase domain-containing protein</fullName>
    </recommendedName>
</protein>
<dbReference type="EMBL" id="JASHIF010000008">
    <property type="protein sequence ID" value="MDI9859486.1"/>
    <property type="molecule type" value="Genomic_DNA"/>
</dbReference>
<evidence type="ECO:0008006" key="3">
    <source>
        <dbReference type="Google" id="ProtNLM"/>
    </source>
</evidence>
<evidence type="ECO:0000313" key="2">
    <source>
        <dbReference type="Proteomes" id="UP001236507"/>
    </source>
</evidence>
<name>A0ABT6Y7H9_9BACT</name>
<dbReference type="RefSeq" id="WP_229363134.1">
    <property type="nucleotide sequence ID" value="NZ_JASHIF010000008.1"/>
</dbReference>
<accession>A0ABT6Y7H9</accession>
<keyword evidence="2" id="KW-1185">Reference proteome</keyword>
<comment type="caution">
    <text evidence="1">The sequence shown here is derived from an EMBL/GenBank/DDBJ whole genome shotgun (WGS) entry which is preliminary data.</text>
</comment>
<gene>
    <name evidence="1" type="ORF">QM524_09715</name>
</gene>
<dbReference type="Proteomes" id="UP001236507">
    <property type="component" value="Unassembled WGS sequence"/>
</dbReference>
<evidence type="ECO:0000313" key="1">
    <source>
        <dbReference type="EMBL" id="MDI9859486.1"/>
    </source>
</evidence>
<sequence length="90" mass="10559">MYRIIVSIALSDSGIDTIKSTPELPKKEMEYVHLWKNEGILESFYISVTKKEAVLIFKDIDETKCKEMIEILPYFPYMSKVEYLGVDKQF</sequence>
<dbReference type="Gene3D" id="3.30.70.1060">
    <property type="entry name" value="Dimeric alpha+beta barrel"/>
    <property type="match status" value="1"/>
</dbReference>
<organism evidence="1 2">
    <name type="scientific">Flectobacillus roseus</name>
    <dbReference type="NCBI Taxonomy" id="502259"/>
    <lineage>
        <taxon>Bacteria</taxon>
        <taxon>Pseudomonadati</taxon>
        <taxon>Bacteroidota</taxon>
        <taxon>Cytophagia</taxon>
        <taxon>Cytophagales</taxon>
        <taxon>Flectobacillaceae</taxon>
        <taxon>Flectobacillus</taxon>
    </lineage>
</organism>
<proteinExistence type="predicted"/>
<reference evidence="1 2" key="1">
    <citation type="submission" date="2023-05" db="EMBL/GenBank/DDBJ databases">
        <title>Novel species of genus Flectobacillus isolated from stream in China.</title>
        <authorList>
            <person name="Lu H."/>
        </authorList>
    </citation>
    <scope>NUCLEOTIDE SEQUENCE [LARGE SCALE GENOMIC DNA]</scope>
    <source>
        <strain evidence="1 2">KCTC 42575</strain>
    </source>
</reference>